<organism evidence="7 8">
    <name type="scientific">Rhizomicrobium palustre</name>
    <dbReference type="NCBI Taxonomy" id="189966"/>
    <lineage>
        <taxon>Bacteria</taxon>
        <taxon>Pseudomonadati</taxon>
        <taxon>Pseudomonadota</taxon>
        <taxon>Alphaproteobacteria</taxon>
        <taxon>Micropepsales</taxon>
        <taxon>Micropepsaceae</taxon>
        <taxon>Rhizomicrobium</taxon>
    </lineage>
</organism>
<feature type="transmembrane region" description="Helical" evidence="6">
    <location>
        <begin position="361"/>
        <end position="379"/>
    </location>
</feature>
<dbReference type="Proteomes" id="UP000570514">
    <property type="component" value="Unassembled WGS sequence"/>
</dbReference>
<protein>
    <submittedName>
        <fullName evidence="7">Putative MFS family arabinose efflux permease</fullName>
    </submittedName>
</protein>
<keyword evidence="4 6" id="KW-1133">Transmembrane helix</keyword>
<evidence type="ECO:0000256" key="4">
    <source>
        <dbReference type="ARBA" id="ARBA00022989"/>
    </source>
</evidence>
<dbReference type="PANTHER" id="PTHR42688">
    <property type="entry name" value="CONSERVED PROTEIN"/>
    <property type="match status" value="1"/>
</dbReference>
<feature type="transmembrane region" description="Helical" evidence="6">
    <location>
        <begin position="247"/>
        <end position="266"/>
    </location>
</feature>
<name>A0A846MYC5_9PROT</name>
<keyword evidence="5 6" id="KW-0472">Membrane</keyword>
<sequence>MTAYTSRQALSFVLAFGIVSLFADMSYEGMRGISGPFLASLGATGLAVGVIAGVGELAGYMVRLFSGRMADSTRLYWPITLAGYVVQMAAVPAMALAGNWYVAAGLIILERAGKAIRNPPRDAMLSRAGETIGHGWAFGLHEALDQLGAFAGPLIAFLVLSHHGEYRTAFAWLALPSLTTLLLVFAVRLRFGSLGKIERPLDADATATLPKAFWFYAIASALIAFGFADFTLMSFHFGKAGIVSGEMIALFYSAAMLTDGAASLLFGRWFDKAGLKVVYGGVALGLFVAPLAFFGGFWGAALATLIWGAALGVHESVMAAAVATLVPLHARARAYGIFTALFGVAWFLGSALLGALYDVSLLSLVVLATAAQLLALIPLSKAITAKA</sequence>
<keyword evidence="8" id="KW-1185">Reference proteome</keyword>
<feature type="transmembrane region" description="Helical" evidence="6">
    <location>
        <begin position="212"/>
        <end position="235"/>
    </location>
</feature>
<dbReference type="InterPro" id="IPR036259">
    <property type="entry name" value="MFS_trans_sf"/>
</dbReference>
<feature type="transmembrane region" description="Helical" evidence="6">
    <location>
        <begin position="305"/>
        <end position="328"/>
    </location>
</feature>
<evidence type="ECO:0000313" key="8">
    <source>
        <dbReference type="Proteomes" id="UP000570514"/>
    </source>
</evidence>
<evidence type="ECO:0000256" key="1">
    <source>
        <dbReference type="ARBA" id="ARBA00004651"/>
    </source>
</evidence>
<dbReference type="RefSeq" id="WP_167082397.1">
    <property type="nucleotide sequence ID" value="NZ_BAAADC010000001.1"/>
</dbReference>
<evidence type="ECO:0000256" key="5">
    <source>
        <dbReference type="ARBA" id="ARBA00023136"/>
    </source>
</evidence>
<accession>A0A846MYC5</accession>
<comment type="caution">
    <text evidence="7">The sequence shown here is derived from an EMBL/GenBank/DDBJ whole genome shotgun (WGS) entry which is preliminary data.</text>
</comment>
<feature type="transmembrane region" description="Helical" evidence="6">
    <location>
        <begin position="81"/>
        <end position="109"/>
    </location>
</feature>
<feature type="transmembrane region" description="Helical" evidence="6">
    <location>
        <begin position="170"/>
        <end position="191"/>
    </location>
</feature>
<feature type="transmembrane region" description="Helical" evidence="6">
    <location>
        <begin position="278"/>
        <end position="299"/>
    </location>
</feature>
<dbReference type="Gene3D" id="1.20.1250.20">
    <property type="entry name" value="MFS general substrate transporter like domains"/>
    <property type="match status" value="2"/>
</dbReference>
<feature type="transmembrane region" description="Helical" evidence="6">
    <location>
        <begin position="6"/>
        <end position="25"/>
    </location>
</feature>
<proteinExistence type="predicted"/>
<evidence type="ECO:0000256" key="3">
    <source>
        <dbReference type="ARBA" id="ARBA00022692"/>
    </source>
</evidence>
<evidence type="ECO:0000313" key="7">
    <source>
        <dbReference type="EMBL" id="NIK88205.1"/>
    </source>
</evidence>
<dbReference type="SUPFAM" id="SSF103473">
    <property type="entry name" value="MFS general substrate transporter"/>
    <property type="match status" value="1"/>
</dbReference>
<evidence type="ECO:0000256" key="2">
    <source>
        <dbReference type="ARBA" id="ARBA00022475"/>
    </source>
</evidence>
<dbReference type="InterPro" id="IPR052425">
    <property type="entry name" value="Uncharacterized_MFS-type"/>
</dbReference>
<reference evidence="7 8" key="1">
    <citation type="submission" date="2020-03" db="EMBL/GenBank/DDBJ databases">
        <title>Genomic Encyclopedia of Type Strains, Phase IV (KMG-IV): sequencing the most valuable type-strain genomes for metagenomic binning, comparative biology and taxonomic classification.</title>
        <authorList>
            <person name="Goeker M."/>
        </authorList>
    </citation>
    <scope>NUCLEOTIDE SEQUENCE [LARGE SCALE GENOMIC DNA]</scope>
    <source>
        <strain evidence="7 8">DSM 19867</strain>
    </source>
</reference>
<keyword evidence="2" id="KW-1003">Cell membrane</keyword>
<dbReference type="EMBL" id="JAASRM010000001">
    <property type="protein sequence ID" value="NIK88205.1"/>
    <property type="molecule type" value="Genomic_DNA"/>
</dbReference>
<feature type="transmembrane region" description="Helical" evidence="6">
    <location>
        <begin position="37"/>
        <end position="61"/>
    </location>
</feature>
<dbReference type="GO" id="GO:0005886">
    <property type="term" value="C:plasma membrane"/>
    <property type="evidence" value="ECO:0007669"/>
    <property type="project" value="UniProtKB-SubCell"/>
</dbReference>
<evidence type="ECO:0000256" key="6">
    <source>
        <dbReference type="SAM" id="Phobius"/>
    </source>
</evidence>
<comment type="subcellular location">
    <subcellularLocation>
        <location evidence="1">Cell membrane</location>
        <topology evidence="1">Multi-pass membrane protein</topology>
    </subcellularLocation>
</comment>
<dbReference type="CDD" id="cd17370">
    <property type="entry name" value="MFS_MJ1317_like"/>
    <property type="match status" value="1"/>
</dbReference>
<keyword evidence="3 6" id="KW-0812">Transmembrane</keyword>
<dbReference type="AlphaFoldDB" id="A0A846MYC5"/>
<dbReference type="PANTHER" id="PTHR42688:SF1">
    <property type="entry name" value="BLR5212 PROTEIN"/>
    <property type="match status" value="1"/>
</dbReference>
<feature type="transmembrane region" description="Helical" evidence="6">
    <location>
        <begin position="335"/>
        <end position="355"/>
    </location>
</feature>
<gene>
    <name evidence="7" type="ORF">FHS83_001523</name>
</gene>